<name>A0A6N8F6F3_9GAMM</name>
<comment type="caution">
    <text evidence="1">The sequence shown here is derived from an EMBL/GenBank/DDBJ whole genome shotgun (WGS) entry which is preliminary data.</text>
</comment>
<protein>
    <submittedName>
        <fullName evidence="1">PilZ domain-containing protein</fullName>
    </submittedName>
</protein>
<gene>
    <name evidence="1" type="ORF">GNP35_06440</name>
</gene>
<dbReference type="OrthoDB" id="6208912at2"/>
<evidence type="ECO:0000313" key="2">
    <source>
        <dbReference type="Proteomes" id="UP000439994"/>
    </source>
</evidence>
<accession>A0A6N8F6F3</accession>
<proteinExistence type="predicted"/>
<dbReference type="Proteomes" id="UP000439994">
    <property type="component" value="Unassembled WGS sequence"/>
</dbReference>
<dbReference type="EMBL" id="WOCD01000003">
    <property type="protein sequence ID" value="MUH72145.1"/>
    <property type="molecule type" value="Genomic_DNA"/>
</dbReference>
<organism evidence="1 2">
    <name type="scientific">Psychrosphaera haliotis</name>
    <dbReference type="NCBI Taxonomy" id="555083"/>
    <lineage>
        <taxon>Bacteria</taxon>
        <taxon>Pseudomonadati</taxon>
        <taxon>Pseudomonadota</taxon>
        <taxon>Gammaproteobacteria</taxon>
        <taxon>Alteromonadales</taxon>
        <taxon>Pseudoalteromonadaceae</taxon>
        <taxon>Psychrosphaera</taxon>
    </lineage>
</organism>
<reference evidence="1 2" key="1">
    <citation type="submission" date="2019-11" db="EMBL/GenBank/DDBJ databases">
        <title>P. haliotis isolates from Z. marina roots.</title>
        <authorList>
            <person name="Cohen M."/>
            <person name="Jospin G."/>
            <person name="Eisen J.A."/>
            <person name="Coil D.A."/>
        </authorList>
    </citation>
    <scope>NUCLEOTIDE SEQUENCE [LARGE SCALE GENOMIC DNA]</scope>
    <source>
        <strain evidence="1 2">UCD-MCMsp1aY</strain>
    </source>
</reference>
<sequence>MNFSIAIEIQFGLGDVVKAQSSDLSVGGIKVRLPKARAVDIDQKLAIYLVGLEEEFELGLKDGIEYQVVGIDAINETQKYVRLKRTFSEDIAAFDEFLANFINGNKRRYKVNFDNTIEAATIKGFEQYYLPRLTSLPLYIRHVKDRYVPTIALATENNRAILGYFSDENKNLVFQQILSQKRLLTLISQDAEIKQTLLFCFTHAKAGRLYFYSATLEELNKDDTLKQQFIGFGSQKESWQVFKLQLAKTSYDDAHLPLSIPDTASEEIKKLNRPPPPRVQGLLKDLSYIVTLTSLKNDASTLQYQDQYKYEQSKLNLLKTFSHGKLSKYINIEVDSIDYVNLRSEERYLYKTTVNIELVDDEANFIKGSSRDISSYGLQVVLEAPCEFKKADILLLALPELQRVTNKYKLEKLPYEVMAVSKDKLTMNLRVYDPRGGHQGRQFFYKLIKQNAAKLTPAKMESKYPGLSKALRNIFAKNSKNMAVYFSKHQKKVEINMVGKGPQPNLFHHLMKQFPVGKDSINLYPLVKDNTVQKAFTPILNELERTDRPKQVDLYIRYRPNQATVQRSFVCYFGDQFLAQDMLESFVMAAVKKDVFLAFRIFVSKTGRPDMDYVSNEIKYINHYAMHKAKEIESKLWNVIGVADVIDISDEVMVKTGINTATIENQQIIKNDLLNKW</sequence>
<evidence type="ECO:0000313" key="1">
    <source>
        <dbReference type="EMBL" id="MUH72145.1"/>
    </source>
</evidence>
<dbReference type="AlphaFoldDB" id="A0A6N8F6F3"/>
<keyword evidence="2" id="KW-1185">Reference proteome</keyword>